<dbReference type="PANTHER" id="PTHR31273:SF1">
    <property type="entry name" value="PHOSPHOKETOLASE-RELATED"/>
    <property type="match status" value="1"/>
</dbReference>
<dbReference type="InterPro" id="IPR018970">
    <property type="entry name" value="Xul5P/Fru6P_PKetolase_N"/>
</dbReference>
<keyword evidence="4" id="KW-1185">Reference proteome</keyword>
<protein>
    <recommendedName>
        <fullName evidence="2">Xylulose 5-phosphate/Fructose 6-phosphate phosphoketolase N-terminal domain-containing protein</fullName>
    </recommendedName>
</protein>
<name>A0ABV9W5P3_9ACTN</name>
<reference evidence="4" key="1">
    <citation type="journal article" date="2019" name="Int. J. Syst. Evol. Microbiol.">
        <title>The Global Catalogue of Microorganisms (GCM) 10K type strain sequencing project: providing services to taxonomists for standard genome sequencing and annotation.</title>
        <authorList>
            <consortium name="The Broad Institute Genomics Platform"/>
            <consortium name="The Broad Institute Genome Sequencing Center for Infectious Disease"/>
            <person name="Wu L."/>
            <person name="Ma J."/>
        </authorList>
    </citation>
    <scope>NUCLEOTIDE SEQUENCE [LARGE SCALE GENOMIC DNA]</scope>
    <source>
        <strain evidence="4">CGMCC 4.7152</strain>
    </source>
</reference>
<dbReference type="Gene3D" id="3.40.50.970">
    <property type="match status" value="1"/>
</dbReference>
<evidence type="ECO:0000259" key="2">
    <source>
        <dbReference type="Pfam" id="PF09364"/>
    </source>
</evidence>
<feature type="domain" description="Xylulose 5-phosphate/Fructose 6-phosphate phosphoketolase N-terminal" evidence="2">
    <location>
        <begin position="19"/>
        <end position="78"/>
    </location>
</feature>
<sequence length="107" mass="10999">MVAAEPDNPRDRISGSRRFGSEITPLIPGVRYTGGQFGPALAVAQGMALDAPTRLVVPLIGDGECETGATAAAWLARRALIGTSVTFRPVRAATAPIAVTAAERSAP</sequence>
<dbReference type="InterPro" id="IPR019789">
    <property type="entry name" value="Xul5P/Fru6P_PKetolase_ThDP_BS"/>
</dbReference>
<dbReference type="PANTHER" id="PTHR31273">
    <property type="entry name" value="PHOSPHOKETOLASE-RELATED"/>
    <property type="match status" value="1"/>
</dbReference>
<dbReference type="Proteomes" id="UP001595912">
    <property type="component" value="Unassembled WGS sequence"/>
</dbReference>
<dbReference type="InterPro" id="IPR029061">
    <property type="entry name" value="THDP-binding"/>
</dbReference>
<dbReference type="SUPFAM" id="SSF52518">
    <property type="entry name" value="Thiamin diphosphate-binding fold (THDP-binding)"/>
    <property type="match status" value="1"/>
</dbReference>
<accession>A0ABV9W5P3</accession>
<dbReference type="RefSeq" id="WP_380120865.1">
    <property type="nucleotide sequence ID" value="NZ_JBHSIU010000041.1"/>
</dbReference>
<dbReference type="PROSITE" id="PS60003">
    <property type="entry name" value="PHOSPHOKETOLASE_2"/>
    <property type="match status" value="1"/>
</dbReference>
<evidence type="ECO:0000313" key="4">
    <source>
        <dbReference type="Proteomes" id="UP001595912"/>
    </source>
</evidence>
<gene>
    <name evidence="3" type="ORF">ACFPIJ_33035</name>
</gene>
<proteinExistence type="predicted"/>
<evidence type="ECO:0000313" key="3">
    <source>
        <dbReference type="EMBL" id="MFC5002642.1"/>
    </source>
</evidence>
<dbReference type="InterPro" id="IPR005593">
    <property type="entry name" value="Xul5P/Fru6P_PKetolase"/>
</dbReference>
<dbReference type="EMBL" id="JBHSIU010000041">
    <property type="protein sequence ID" value="MFC5002642.1"/>
    <property type="molecule type" value="Genomic_DNA"/>
</dbReference>
<organism evidence="3 4">
    <name type="scientific">Dactylosporangium cerinum</name>
    <dbReference type="NCBI Taxonomy" id="1434730"/>
    <lineage>
        <taxon>Bacteria</taxon>
        <taxon>Bacillati</taxon>
        <taxon>Actinomycetota</taxon>
        <taxon>Actinomycetes</taxon>
        <taxon>Micromonosporales</taxon>
        <taxon>Micromonosporaceae</taxon>
        <taxon>Dactylosporangium</taxon>
    </lineage>
</organism>
<comment type="caution">
    <text evidence="3">The sequence shown here is derived from an EMBL/GenBank/DDBJ whole genome shotgun (WGS) entry which is preliminary data.</text>
</comment>
<evidence type="ECO:0000256" key="1">
    <source>
        <dbReference type="SAM" id="MobiDB-lite"/>
    </source>
</evidence>
<dbReference type="Pfam" id="PF09364">
    <property type="entry name" value="XFP_N"/>
    <property type="match status" value="1"/>
</dbReference>
<feature type="region of interest" description="Disordered" evidence="1">
    <location>
        <begin position="1"/>
        <end position="20"/>
    </location>
</feature>